<dbReference type="PANTHER" id="PTHR12965">
    <property type="entry name" value="VACUOLAR PROTEIN SORTING 54"/>
    <property type="match status" value="1"/>
</dbReference>
<keyword evidence="5" id="KW-0333">Golgi apparatus</keyword>
<proteinExistence type="inferred from homology"/>
<keyword evidence="10" id="KW-1185">Reference proteome</keyword>
<organism evidence="9 10">
    <name type="scientific">Fistulifera solaris</name>
    <name type="common">Oleaginous diatom</name>
    <dbReference type="NCBI Taxonomy" id="1519565"/>
    <lineage>
        <taxon>Eukaryota</taxon>
        <taxon>Sar</taxon>
        <taxon>Stramenopiles</taxon>
        <taxon>Ochrophyta</taxon>
        <taxon>Bacillariophyta</taxon>
        <taxon>Bacillariophyceae</taxon>
        <taxon>Bacillariophycidae</taxon>
        <taxon>Naviculales</taxon>
        <taxon>Naviculaceae</taxon>
        <taxon>Fistulifera</taxon>
    </lineage>
</organism>
<evidence type="ECO:0000313" key="10">
    <source>
        <dbReference type="Proteomes" id="UP000198406"/>
    </source>
</evidence>
<dbReference type="GO" id="GO:0006896">
    <property type="term" value="P:Golgi to vacuole transport"/>
    <property type="evidence" value="ECO:0007669"/>
    <property type="project" value="TreeGrafter"/>
</dbReference>
<feature type="compositionally biased region" description="Low complexity" evidence="7">
    <location>
        <begin position="1098"/>
        <end position="1111"/>
    </location>
</feature>
<evidence type="ECO:0000313" key="9">
    <source>
        <dbReference type="EMBL" id="GAX27373.1"/>
    </source>
</evidence>
<feature type="compositionally biased region" description="Low complexity" evidence="7">
    <location>
        <begin position="18"/>
        <end position="27"/>
    </location>
</feature>
<dbReference type="GO" id="GO:0005829">
    <property type="term" value="C:cytosol"/>
    <property type="evidence" value="ECO:0007669"/>
    <property type="project" value="GOC"/>
</dbReference>
<dbReference type="OrthoDB" id="10259024at2759"/>
<evidence type="ECO:0000256" key="5">
    <source>
        <dbReference type="ARBA" id="ARBA00023034"/>
    </source>
</evidence>
<gene>
    <name evidence="9" type="ORF">FisN_17Lh245</name>
</gene>
<evidence type="ECO:0000256" key="7">
    <source>
        <dbReference type="SAM" id="MobiDB-lite"/>
    </source>
</evidence>
<evidence type="ECO:0000256" key="6">
    <source>
        <dbReference type="ARBA" id="ARBA00023054"/>
    </source>
</evidence>
<dbReference type="GO" id="GO:0042147">
    <property type="term" value="P:retrograde transport, endosome to Golgi"/>
    <property type="evidence" value="ECO:0007669"/>
    <property type="project" value="InterPro"/>
</dbReference>
<sequence length="1122" mass="123352">MVVPTSSDQNNKLDGDFSNSSSQSSQNEATEDTKLSKLVQNRKLALEQADSVLDAVGGDPYLDGFNLLGVVANPRGTAASLMSTSFHGRYTPSAGTNENITIGGDVFTAAYNSLETTLTSVTGQMEVLNLMLEDWSRQILEDDTDAHADGIPEAQLRELPPEMQNLNLQSLQNYLERCGVAAHAFQKILLTRKQERYHLEEGKPYSQEGDTDDEASSSAWQEIPEIFYQEEFDLTDPETFRKLLIAVEDESVAYETGNESKYDTTPVSDWFPLLDPDSFGSSLDRVELALLQQVRSKSSSFFEESLRFAKLQEWIESLLVDIGSLQISAQFIQEDFLDPMDIVPCADQQRMDLRRLSVVLDRIDEILRNRDAISGTISDQEDLLAIEQINFSRKLMAGSLPGQSNGIAAGDENDTNTEFLSLTRVTALKAVADDLNQYEQLVVSNLSEELLELFIGWNSGTGSSVYSINGSSNGKASQNVKERALEIINALQNCDEGLKKTISAYSNRLQDMIRMTVRTMVSEFASDGTSASSGTATLSLSTGATAMSFQSFLNCLDMLFERLLELLTSISGVNAFCIENGISNTGFTNDTKAQGMNGSQHASAEQPDTSSPLEEVLAAATELCSKSVSELLRIRKEAHSLISLDEMKLMWDACQQFTLRIEGMSGHGSALRSTLLAQAKAFVERKHESNMSALAAALDSEKWTQCEVSSERQEALTRLCTGRSVVTTPKKNNPLSTIVNDAPTKNPEVEVEGKKYKIVWSCLLLVEMITTNIAAATHFSNLSSGIVGKVADLLRLFNSRTTHLVLGAGAMNSNAKLKSINARHLSLVTHCVGFIISLLPHIRAALMAHMPKKQHTLLNDLDQIKKEFVEHNENVLNKFVSILGGIVENNLSKTVAGTDFDARGLEPVSEPLTCCVFLDGVSMNTKRMHQVLAAFLSPDHLRDVFARIFAYIDTKVPSLLISASESEDQKFSFPSTDEGKSRLLLEVQTMIDVLNRLDGVLPWEFTAVKELGRQMEYRFKNGEDNELNSVPLPEQPTLAASSPQALTLEATNANNDLDEDENLKASIDAEEKPPSRVGEAKESVEPTEDPIEHPVMTSSSQEELAESSLARSPEEPTPTEQT</sequence>
<evidence type="ECO:0000259" key="8">
    <source>
        <dbReference type="Pfam" id="PF07928"/>
    </source>
</evidence>
<accession>A0A1Z5KM32</accession>
<dbReference type="EMBL" id="BDSP01000256">
    <property type="protein sequence ID" value="GAX27373.1"/>
    <property type="molecule type" value="Genomic_DNA"/>
</dbReference>
<dbReference type="InterPro" id="IPR039745">
    <property type="entry name" value="Vps54"/>
</dbReference>
<dbReference type="GO" id="GO:0019905">
    <property type="term" value="F:syntaxin binding"/>
    <property type="evidence" value="ECO:0007669"/>
    <property type="project" value="TreeGrafter"/>
</dbReference>
<comment type="caution">
    <text evidence="9">The sequence shown here is derived from an EMBL/GenBank/DDBJ whole genome shotgun (WGS) entry which is preliminary data.</text>
</comment>
<dbReference type="InterPro" id="IPR012501">
    <property type="entry name" value="Vps54_C"/>
</dbReference>
<keyword evidence="4" id="KW-0653">Protein transport</keyword>
<dbReference type="Proteomes" id="UP000198406">
    <property type="component" value="Unassembled WGS sequence"/>
</dbReference>
<reference evidence="9 10" key="1">
    <citation type="journal article" date="2015" name="Plant Cell">
        <title>Oil accumulation by the oleaginous diatom Fistulifera solaris as revealed by the genome and transcriptome.</title>
        <authorList>
            <person name="Tanaka T."/>
            <person name="Maeda Y."/>
            <person name="Veluchamy A."/>
            <person name="Tanaka M."/>
            <person name="Abida H."/>
            <person name="Marechal E."/>
            <person name="Bowler C."/>
            <person name="Muto M."/>
            <person name="Sunaga Y."/>
            <person name="Tanaka M."/>
            <person name="Yoshino T."/>
            <person name="Taniguchi T."/>
            <person name="Fukuda Y."/>
            <person name="Nemoto M."/>
            <person name="Matsumoto M."/>
            <person name="Wong P.S."/>
            <person name="Aburatani S."/>
            <person name="Fujibuchi W."/>
        </authorList>
    </citation>
    <scope>NUCLEOTIDE SEQUENCE [LARGE SCALE GENOMIC DNA]</scope>
    <source>
        <strain evidence="9 10">JPCC DA0580</strain>
    </source>
</reference>
<feature type="compositionally biased region" description="Basic and acidic residues" evidence="7">
    <location>
        <begin position="1067"/>
        <end position="1084"/>
    </location>
</feature>
<dbReference type="AlphaFoldDB" id="A0A1Z5KM32"/>
<evidence type="ECO:0000256" key="1">
    <source>
        <dbReference type="ARBA" id="ARBA00004601"/>
    </source>
</evidence>
<evidence type="ECO:0000256" key="3">
    <source>
        <dbReference type="ARBA" id="ARBA00022448"/>
    </source>
</evidence>
<evidence type="ECO:0000256" key="2">
    <source>
        <dbReference type="ARBA" id="ARBA00009150"/>
    </source>
</evidence>
<feature type="domain" description="Vacuolar protein sorting-associated protein 54 C-terminal" evidence="8">
    <location>
        <begin position="754"/>
        <end position="883"/>
    </location>
</feature>
<keyword evidence="6" id="KW-0175">Coiled coil</keyword>
<name>A0A1Z5KM32_FISSO</name>
<dbReference type="GO" id="GO:0000938">
    <property type="term" value="C:GARP complex"/>
    <property type="evidence" value="ECO:0007669"/>
    <property type="project" value="InterPro"/>
</dbReference>
<protein>
    <recommendedName>
        <fullName evidence="8">Vacuolar protein sorting-associated protein 54 C-terminal domain-containing protein</fullName>
    </recommendedName>
</protein>
<dbReference type="PANTHER" id="PTHR12965:SF0">
    <property type="entry name" value="VACUOLAR PROTEIN SORTING-ASSOCIATED PROTEIN 54"/>
    <property type="match status" value="1"/>
</dbReference>
<feature type="region of interest" description="Disordered" evidence="7">
    <location>
        <begin position="1"/>
        <end position="34"/>
    </location>
</feature>
<evidence type="ECO:0000256" key="4">
    <source>
        <dbReference type="ARBA" id="ARBA00022927"/>
    </source>
</evidence>
<comment type="subcellular location">
    <subcellularLocation>
        <location evidence="1">Golgi apparatus</location>
        <location evidence="1">trans-Golgi network</location>
    </subcellularLocation>
</comment>
<feature type="compositionally biased region" description="Polar residues" evidence="7">
    <location>
        <begin position="1"/>
        <end position="12"/>
    </location>
</feature>
<feature type="region of interest" description="Disordered" evidence="7">
    <location>
        <begin position="1053"/>
        <end position="1122"/>
    </location>
</feature>
<keyword evidence="3" id="KW-0813">Transport</keyword>
<dbReference type="InParanoid" id="A0A1Z5KM32"/>
<dbReference type="Pfam" id="PF07928">
    <property type="entry name" value="Vps54"/>
    <property type="match status" value="1"/>
</dbReference>
<dbReference type="GO" id="GO:0015031">
    <property type="term" value="P:protein transport"/>
    <property type="evidence" value="ECO:0007669"/>
    <property type="project" value="UniProtKB-KW"/>
</dbReference>
<comment type="similarity">
    <text evidence="2">Belongs to the VPS54 family.</text>
</comment>